<reference evidence="1" key="2">
    <citation type="journal article" date="2024" name="Plant">
        <title>Genomic evolution and insights into agronomic trait innovations of Sesamum species.</title>
        <authorList>
            <person name="Miao H."/>
            <person name="Wang L."/>
            <person name="Qu L."/>
            <person name="Liu H."/>
            <person name="Sun Y."/>
            <person name="Le M."/>
            <person name="Wang Q."/>
            <person name="Wei S."/>
            <person name="Zheng Y."/>
            <person name="Lin W."/>
            <person name="Duan Y."/>
            <person name="Cao H."/>
            <person name="Xiong S."/>
            <person name="Wang X."/>
            <person name="Wei L."/>
            <person name="Li C."/>
            <person name="Ma Q."/>
            <person name="Ju M."/>
            <person name="Zhao R."/>
            <person name="Li G."/>
            <person name="Mu C."/>
            <person name="Tian Q."/>
            <person name="Mei H."/>
            <person name="Zhang T."/>
            <person name="Gao T."/>
            <person name="Zhang H."/>
        </authorList>
    </citation>
    <scope>NUCLEOTIDE SEQUENCE</scope>
    <source>
        <strain evidence="1">KEN8</strain>
    </source>
</reference>
<accession>A0AAW2IZT8</accession>
<reference evidence="1" key="1">
    <citation type="submission" date="2020-06" db="EMBL/GenBank/DDBJ databases">
        <authorList>
            <person name="Li T."/>
            <person name="Hu X."/>
            <person name="Zhang T."/>
            <person name="Song X."/>
            <person name="Zhang H."/>
            <person name="Dai N."/>
            <person name="Sheng W."/>
            <person name="Hou X."/>
            <person name="Wei L."/>
        </authorList>
    </citation>
    <scope>NUCLEOTIDE SEQUENCE</scope>
    <source>
        <strain evidence="1">KEN8</strain>
        <tissue evidence="1">Leaf</tissue>
    </source>
</reference>
<evidence type="ECO:0000313" key="1">
    <source>
        <dbReference type="EMBL" id="KAL0287610.1"/>
    </source>
</evidence>
<sequence>MVHFWQYSIPLHSDLHIQTLIPFLILWFPWTQRNATKYRGVSFSTDGIILEVQRHLRTLYATQTLMSTQWKGDLHRAGIMGFIFRQTVPRAPSIVRWRAPSPSWFKLNTDSSSFGNPDLVGAAGIIRDSAGHVHLAYQVALGTGTSALSELTTVWRGLELAQHTV</sequence>
<evidence type="ECO:0008006" key="2">
    <source>
        <dbReference type="Google" id="ProtNLM"/>
    </source>
</evidence>
<dbReference type="InterPro" id="IPR012337">
    <property type="entry name" value="RNaseH-like_sf"/>
</dbReference>
<dbReference type="InterPro" id="IPR036397">
    <property type="entry name" value="RNaseH_sf"/>
</dbReference>
<dbReference type="EMBL" id="JACGWM010001811">
    <property type="protein sequence ID" value="KAL0287610.1"/>
    <property type="molecule type" value="Genomic_DNA"/>
</dbReference>
<proteinExistence type="predicted"/>
<gene>
    <name evidence="1" type="ORF">Scaly_2551500</name>
</gene>
<dbReference type="GO" id="GO:0003676">
    <property type="term" value="F:nucleic acid binding"/>
    <property type="evidence" value="ECO:0007669"/>
    <property type="project" value="InterPro"/>
</dbReference>
<protein>
    <recommendedName>
        <fullName evidence="2">RNase H type-1 domain-containing protein</fullName>
    </recommendedName>
</protein>
<dbReference type="InterPro" id="IPR053151">
    <property type="entry name" value="RNase_H-like"/>
</dbReference>
<comment type="caution">
    <text evidence="1">The sequence shown here is derived from an EMBL/GenBank/DDBJ whole genome shotgun (WGS) entry which is preliminary data.</text>
</comment>
<organism evidence="1">
    <name type="scientific">Sesamum calycinum</name>
    <dbReference type="NCBI Taxonomy" id="2727403"/>
    <lineage>
        <taxon>Eukaryota</taxon>
        <taxon>Viridiplantae</taxon>
        <taxon>Streptophyta</taxon>
        <taxon>Embryophyta</taxon>
        <taxon>Tracheophyta</taxon>
        <taxon>Spermatophyta</taxon>
        <taxon>Magnoliopsida</taxon>
        <taxon>eudicotyledons</taxon>
        <taxon>Gunneridae</taxon>
        <taxon>Pentapetalae</taxon>
        <taxon>asterids</taxon>
        <taxon>lamiids</taxon>
        <taxon>Lamiales</taxon>
        <taxon>Pedaliaceae</taxon>
        <taxon>Sesamum</taxon>
    </lineage>
</organism>
<dbReference type="PANTHER" id="PTHR47723">
    <property type="entry name" value="OS05G0353850 PROTEIN"/>
    <property type="match status" value="1"/>
</dbReference>
<dbReference type="PANTHER" id="PTHR47723:SF19">
    <property type="entry name" value="POLYNUCLEOTIDYL TRANSFERASE, RIBONUCLEASE H-LIKE SUPERFAMILY PROTEIN"/>
    <property type="match status" value="1"/>
</dbReference>
<dbReference type="Gene3D" id="3.30.420.10">
    <property type="entry name" value="Ribonuclease H-like superfamily/Ribonuclease H"/>
    <property type="match status" value="1"/>
</dbReference>
<dbReference type="InterPro" id="IPR044730">
    <property type="entry name" value="RNase_H-like_dom_plant"/>
</dbReference>
<name>A0AAW2IZT8_9LAMI</name>
<dbReference type="AlphaFoldDB" id="A0AAW2IZT8"/>
<dbReference type="SUPFAM" id="SSF53098">
    <property type="entry name" value="Ribonuclease H-like"/>
    <property type="match status" value="1"/>
</dbReference>
<dbReference type="CDD" id="cd06222">
    <property type="entry name" value="RNase_H_like"/>
    <property type="match status" value="1"/>
</dbReference>